<evidence type="ECO:0000313" key="8">
    <source>
        <dbReference type="Proteomes" id="UP000515160"/>
    </source>
</evidence>
<keyword evidence="4" id="KW-0547">Nucleotide-binding</keyword>
<sequence>MDSIDITKHHKEVSLLKRIGSGSYGVRHEEIWRNNNDRAEVSVKISLQDFEIDHLREIRNLTKFKHANIVALNGIYRKESIGLIFEYSGCGSLYDYLHKKLAEVGFIEKLDWMLQCANGMEYLHIRKIVHRDLKSQNLLLFDDFRILKICDFNTAKQFVTSNTEIDETVCYMAPEVCVQRFDTSYYLEGFSRRRPDSACDTQ</sequence>
<dbReference type="Proteomes" id="UP000515160">
    <property type="component" value="Chromosome 2R"/>
</dbReference>
<evidence type="ECO:0000256" key="5">
    <source>
        <dbReference type="ARBA" id="ARBA00022777"/>
    </source>
</evidence>
<evidence type="ECO:0000259" key="7">
    <source>
        <dbReference type="PROSITE" id="PS50011"/>
    </source>
</evidence>
<protein>
    <submittedName>
        <fullName evidence="9">Mitogen-activated protein kinase kinase kinase 7-like</fullName>
    </submittedName>
</protein>
<keyword evidence="3" id="KW-0808">Transferase</keyword>
<dbReference type="SUPFAM" id="SSF56112">
    <property type="entry name" value="Protein kinase-like (PK-like)"/>
    <property type="match status" value="1"/>
</dbReference>
<evidence type="ECO:0000313" key="9">
    <source>
        <dbReference type="RefSeq" id="XP_051862827.1"/>
    </source>
</evidence>
<keyword evidence="2" id="KW-0723">Serine/threonine-protein kinase</keyword>
<dbReference type="GO" id="GO:0043123">
    <property type="term" value="P:positive regulation of canonical NF-kappaB signal transduction"/>
    <property type="evidence" value="ECO:0007669"/>
    <property type="project" value="TreeGrafter"/>
</dbReference>
<reference evidence="9" key="1">
    <citation type="submission" date="2025-08" db="UniProtKB">
        <authorList>
            <consortium name="RefSeq"/>
        </authorList>
    </citation>
    <scope>IDENTIFICATION</scope>
    <source>
        <strain evidence="9">15112-1751.03</strain>
        <tissue evidence="9">Whole Adult</tissue>
    </source>
</reference>
<dbReference type="GO" id="GO:0007254">
    <property type="term" value="P:JNK cascade"/>
    <property type="evidence" value="ECO:0007669"/>
    <property type="project" value="TreeGrafter"/>
</dbReference>
<dbReference type="Pfam" id="PF07714">
    <property type="entry name" value="PK_Tyr_Ser-Thr"/>
    <property type="match status" value="1"/>
</dbReference>
<dbReference type="GeneID" id="127565929"/>
<evidence type="ECO:0000256" key="6">
    <source>
        <dbReference type="ARBA" id="ARBA00022840"/>
    </source>
</evidence>
<evidence type="ECO:0000256" key="3">
    <source>
        <dbReference type="ARBA" id="ARBA00022679"/>
    </source>
</evidence>
<dbReference type="PANTHER" id="PTHR46716">
    <property type="entry name" value="MITOGEN-ACTIVATED PROTEIN KINASE KINASE KINASE 7"/>
    <property type="match status" value="1"/>
</dbReference>
<dbReference type="Gene3D" id="1.10.510.10">
    <property type="entry name" value="Transferase(Phosphotransferase) domain 1"/>
    <property type="match status" value="1"/>
</dbReference>
<dbReference type="PROSITE" id="PS00108">
    <property type="entry name" value="PROTEIN_KINASE_ST"/>
    <property type="match status" value="1"/>
</dbReference>
<dbReference type="GO" id="GO:0006955">
    <property type="term" value="P:immune response"/>
    <property type="evidence" value="ECO:0007669"/>
    <property type="project" value="TreeGrafter"/>
</dbReference>
<dbReference type="InterPro" id="IPR011009">
    <property type="entry name" value="Kinase-like_dom_sf"/>
</dbReference>
<accession>A0A9C6WKJ3</accession>
<dbReference type="PROSITE" id="PS50011">
    <property type="entry name" value="PROTEIN_KINASE_DOM"/>
    <property type="match status" value="1"/>
</dbReference>
<comment type="similarity">
    <text evidence="1">Belongs to the protein kinase superfamily. STE Ser/Thr protein kinase family. MAP kinase kinase kinase subfamily.</text>
</comment>
<dbReference type="AlphaFoldDB" id="A0A9C6WKJ3"/>
<evidence type="ECO:0000256" key="4">
    <source>
        <dbReference type="ARBA" id="ARBA00022741"/>
    </source>
</evidence>
<dbReference type="PANTHER" id="PTHR46716:SF1">
    <property type="entry name" value="MITOGEN-ACTIVATED PROTEIN KINASE KINASE KINASE 7"/>
    <property type="match status" value="1"/>
</dbReference>
<proteinExistence type="inferred from homology"/>
<dbReference type="GO" id="GO:0006950">
    <property type="term" value="P:response to stress"/>
    <property type="evidence" value="ECO:0007669"/>
    <property type="project" value="UniProtKB-ARBA"/>
</dbReference>
<dbReference type="GO" id="GO:0005524">
    <property type="term" value="F:ATP binding"/>
    <property type="evidence" value="ECO:0007669"/>
    <property type="project" value="UniProtKB-KW"/>
</dbReference>
<dbReference type="GO" id="GO:0004709">
    <property type="term" value="F:MAP kinase kinase kinase activity"/>
    <property type="evidence" value="ECO:0007669"/>
    <property type="project" value="TreeGrafter"/>
</dbReference>
<dbReference type="InterPro" id="IPR000719">
    <property type="entry name" value="Prot_kinase_dom"/>
</dbReference>
<dbReference type="SMART" id="SM00220">
    <property type="entry name" value="S_TKc"/>
    <property type="match status" value="1"/>
</dbReference>
<keyword evidence="5" id="KW-0418">Kinase</keyword>
<feature type="domain" description="Protein kinase" evidence="7">
    <location>
        <begin position="13"/>
        <end position="202"/>
    </location>
</feature>
<gene>
    <name evidence="9" type="primary">LOC127565929</name>
</gene>
<evidence type="ECO:0000256" key="1">
    <source>
        <dbReference type="ARBA" id="ARBA00006529"/>
    </source>
</evidence>
<dbReference type="RefSeq" id="XP_051862827.1">
    <property type="nucleotide sequence ID" value="XM_052006867.1"/>
</dbReference>
<dbReference type="InterPro" id="IPR001245">
    <property type="entry name" value="Ser-Thr/Tyr_kinase_cat_dom"/>
</dbReference>
<evidence type="ECO:0000256" key="2">
    <source>
        <dbReference type="ARBA" id="ARBA00022527"/>
    </source>
</evidence>
<dbReference type="GO" id="GO:0019899">
    <property type="term" value="F:enzyme binding"/>
    <property type="evidence" value="ECO:0007669"/>
    <property type="project" value="UniProtKB-ARBA"/>
</dbReference>
<keyword evidence="8" id="KW-1185">Reference proteome</keyword>
<dbReference type="InterPro" id="IPR008271">
    <property type="entry name" value="Ser/Thr_kinase_AS"/>
</dbReference>
<organism evidence="8 9">
    <name type="scientific">Drosophila albomicans</name>
    <name type="common">Fruit fly</name>
    <dbReference type="NCBI Taxonomy" id="7291"/>
    <lineage>
        <taxon>Eukaryota</taxon>
        <taxon>Metazoa</taxon>
        <taxon>Ecdysozoa</taxon>
        <taxon>Arthropoda</taxon>
        <taxon>Hexapoda</taxon>
        <taxon>Insecta</taxon>
        <taxon>Pterygota</taxon>
        <taxon>Neoptera</taxon>
        <taxon>Endopterygota</taxon>
        <taxon>Diptera</taxon>
        <taxon>Brachycera</taxon>
        <taxon>Muscomorpha</taxon>
        <taxon>Ephydroidea</taxon>
        <taxon>Drosophilidae</taxon>
        <taxon>Drosophila</taxon>
    </lineage>
</organism>
<dbReference type="OrthoDB" id="10261027at2759"/>
<keyword evidence="6" id="KW-0067">ATP-binding</keyword>
<name>A0A9C6WKJ3_DROAB</name>